<dbReference type="InterPro" id="IPR001482">
    <property type="entry name" value="T2SS/T4SS_dom"/>
</dbReference>
<dbReference type="GO" id="GO:0005886">
    <property type="term" value="C:plasma membrane"/>
    <property type="evidence" value="ECO:0007669"/>
    <property type="project" value="TreeGrafter"/>
</dbReference>
<evidence type="ECO:0000313" key="5">
    <source>
        <dbReference type="EMBL" id="QJA05422.1"/>
    </source>
</evidence>
<dbReference type="Pfam" id="PF00437">
    <property type="entry name" value="T2SSE"/>
    <property type="match status" value="1"/>
</dbReference>
<dbReference type="PANTHER" id="PTHR30258:SF2">
    <property type="entry name" value="COMG OPERON PROTEIN 1"/>
    <property type="match status" value="1"/>
</dbReference>
<dbReference type="PROSITE" id="PS00662">
    <property type="entry name" value="T2SP_E"/>
    <property type="match status" value="1"/>
</dbReference>
<dbReference type="InterPro" id="IPR027417">
    <property type="entry name" value="P-loop_NTPase"/>
</dbReference>
<organism evidence="5 6">
    <name type="scientific">Thermosulfurimonas marina</name>
    <dbReference type="NCBI Taxonomy" id="2047767"/>
    <lineage>
        <taxon>Bacteria</taxon>
        <taxon>Pseudomonadati</taxon>
        <taxon>Thermodesulfobacteriota</taxon>
        <taxon>Thermodesulfobacteria</taxon>
        <taxon>Thermodesulfobacteriales</taxon>
        <taxon>Thermodesulfobacteriaceae</taxon>
        <taxon>Thermosulfurimonas</taxon>
    </lineage>
</organism>
<gene>
    <name evidence="5" type="ORF">FVE67_00850</name>
</gene>
<dbReference type="Gene3D" id="3.30.450.90">
    <property type="match status" value="1"/>
</dbReference>
<evidence type="ECO:0000256" key="2">
    <source>
        <dbReference type="ARBA" id="ARBA00022741"/>
    </source>
</evidence>
<dbReference type="SUPFAM" id="SSF52540">
    <property type="entry name" value="P-loop containing nucleoside triphosphate hydrolases"/>
    <property type="match status" value="1"/>
</dbReference>
<dbReference type="SUPFAM" id="SSF160246">
    <property type="entry name" value="EspE N-terminal domain-like"/>
    <property type="match status" value="1"/>
</dbReference>
<proteinExistence type="inferred from homology"/>
<reference evidence="5 6" key="1">
    <citation type="submission" date="2019-08" db="EMBL/GenBank/DDBJ databases">
        <title>Complete genome sequence of Thermosulfurimonas marina SU872T, an anaerobic thermophilic chemolithoautotrophic bacterium isolated from a shallow marine hydrothermal vent.</title>
        <authorList>
            <person name="Allioux M."/>
            <person name="Jebbar M."/>
            <person name="Slobodkina G."/>
            <person name="Slobodkin A."/>
            <person name="Moalic Y."/>
            <person name="Frolova A."/>
            <person name="Shao Z."/>
            <person name="Alain K."/>
        </authorList>
    </citation>
    <scope>NUCLEOTIDE SEQUENCE [LARGE SCALE GENOMIC DNA]</scope>
    <source>
        <strain evidence="5 6">SU872</strain>
    </source>
</reference>
<keyword evidence="2" id="KW-0547">Nucleotide-binding</keyword>
<dbReference type="InterPro" id="IPR037257">
    <property type="entry name" value="T2SS_E_N_sf"/>
</dbReference>
<evidence type="ECO:0000259" key="4">
    <source>
        <dbReference type="PROSITE" id="PS00662"/>
    </source>
</evidence>
<evidence type="ECO:0000313" key="6">
    <source>
        <dbReference type="Proteomes" id="UP000501253"/>
    </source>
</evidence>
<dbReference type="Pfam" id="PF05157">
    <property type="entry name" value="MshEN"/>
    <property type="match status" value="1"/>
</dbReference>
<feature type="domain" description="Bacterial type II secretion system protein E" evidence="4">
    <location>
        <begin position="369"/>
        <end position="383"/>
    </location>
</feature>
<protein>
    <submittedName>
        <fullName evidence="5">Secretion system protein E</fullName>
    </submittedName>
</protein>
<accession>A0A6H1WQE7</accession>
<name>A0A6H1WQE7_9BACT</name>
<sequence>MTEKKPIGQILKERGLISEEEIRFALLEQKATGERLGEILIRLGLVTEVEVARVLAEQTGYPFDDLSATFPQPNALLKLPPAFARQREVLPLRIEEGVLWVALPDPFNLPVQEAVVRTSGMRIQPVVAPRSRINRLAERFYYFLESPPERELERLTERLRENPNLEVNMEDLIEKILVVATGRRATDVHITPSEKTSQVFFRIDGVLEPAFVFPRTLHQRLIGAIKVRAGMDIAETRLPQEGRMPFSFLGESYDLRVSTVRTPAGENLVMRILPLGEAVYHLSTLGFTEEEVRLLREVFEAPQGMFLVTGPTGSGKTTTLFAGLRLLNLLEKNVLTAEDPIEYRLPLTRQTQVNEEAGYTFARAIRHFLRQDPDVILVGEVRDEETAEMAVRAALTGHLFLSTLHTNDALSTVHRLKDLGVNPDLLAATLLAVLAQRLVRRICPHCREEYRPPEEFLRYYNLPLEHPYYRGRGCDQCGGRGYLGRTVVAEIFRVNEPIKDLLVANAPLVKVAEEARHQGMRTLREAAREKVLQGITTVEEIRRVVG</sequence>
<dbReference type="RefSeq" id="WP_168718789.1">
    <property type="nucleotide sequence ID" value="NZ_CP042909.1"/>
</dbReference>
<dbReference type="KEGG" id="tmai:FVE67_00850"/>
<keyword evidence="3" id="KW-0067">ATP-binding</keyword>
<keyword evidence="6" id="KW-1185">Reference proteome</keyword>
<dbReference type="Gene3D" id="3.30.300.160">
    <property type="entry name" value="Type II secretion system, protein E, N-terminal domain"/>
    <property type="match status" value="1"/>
</dbReference>
<dbReference type="CDD" id="cd01129">
    <property type="entry name" value="PulE-GspE-like"/>
    <property type="match status" value="1"/>
</dbReference>
<comment type="similarity">
    <text evidence="1">Belongs to the GSP E family.</text>
</comment>
<dbReference type="PANTHER" id="PTHR30258">
    <property type="entry name" value="TYPE II SECRETION SYSTEM PROTEIN GSPE-RELATED"/>
    <property type="match status" value="1"/>
</dbReference>
<dbReference type="Gene3D" id="1.10.40.70">
    <property type="match status" value="1"/>
</dbReference>
<dbReference type="Proteomes" id="UP000501253">
    <property type="component" value="Chromosome"/>
</dbReference>
<dbReference type="AlphaFoldDB" id="A0A6H1WQE7"/>
<dbReference type="Gene3D" id="3.40.50.300">
    <property type="entry name" value="P-loop containing nucleotide triphosphate hydrolases"/>
    <property type="match status" value="1"/>
</dbReference>
<dbReference type="GO" id="GO:0016887">
    <property type="term" value="F:ATP hydrolysis activity"/>
    <property type="evidence" value="ECO:0007669"/>
    <property type="project" value="TreeGrafter"/>
</dbReference>
<evidence type="ECO:0000256" key="3">
    <source>
        <dbReference type="ARBA" id="ARBA00022840"/>
    </source>
</evidence>
<dbReference type="InterPro" id="IPR007831">
    <property type="entry name" value="T2SS_GspE_N"/>
</dbReference>
<dbReference type="GO" id="GO:0005524">
    <property type="term" value="F:ATP binding"/>
    <property type="evidence" value="ECO:0007669"/>
    <property type="project" value="UniProtKB-KW"/>
</dbReference>
<dbReference type="EMBL" id="CP042909">
    <property type="protein sequence ID" value="QJA05422.1"/>
    <property type="molecule type" value="Genomic_DNA"/>
</dbReference>
<evidence type="ECO:0000256" key="1">
    <source>
        <dbReference type="ARBA" id="ARBA00006611"/>
    </source>
</evidence>